<evidence type="ECO:0000256" key="4">
    <source>
        <dbReference type="ARBA" id="ARBA00023163"/>
    </source>
</evidence>
<feature type="domain" description="HTH lacI-type" evidence="5">
    <location>
        <begin position="15"/>
        <end position="69"/>
    </location>
</feature>
<evidence type="ECO:0000256" key="1">
    <source>
        <dbReference type="ARBA" id="ARBA00022491"/>
    </source>
</evidence>
<keyword evidence="2" id="KW-0805">Transcription regulation</keyword>
<reference evidence="6 7" key="1">
    <citation type="submission" date="2015-05" db="EMBL/GenBank/DDBJ databases">
        <title>Photobacterium galathea sp. nov.</title>
        <authorList>
            <person name="Machado H."/>
            <person name="Gram L."/>
        </authorList>
    </citation>
    <scope>NUCLEOTIDE SEQUENCE [LARGE SCALE GENOMIC DNA]</scope>
    <source>
        <strain evidence="6 7">DSM 22954</strain>
    </source>
</reference>
<dbReference type="InterPro" id="IPR000843">
    <property type="entry name" value="HTH_LacI"/>
</dbReference>
<dbReference type="InterPro" id="IPR046335">
    <property type="entry name" value="LacI/GalR-like_sensor"/>
</dbReference>
<comment type="caution">
    <text evidence="6">The sequence shown here is derived from an EMBL/GenBank/DDBJ whole genome shotgun (WGS) entry which is preliminary data.</text>
</comment>
<accession>A0A0J1HE77</accession>
<dbReference type="GO" id="GO:0003700">
    <property type="term" value="F:DNA-binding transcription factor activity"/>
    <property type="evidence" value="ECO:0007669"/>
    <property type="project" value="TreeGrafter"/>
</dbReference>
<dbReference type="CDD" id="cd01392">
    <property type="entry name" value="HTH_LacI"/>
    <property type="match status" value="1"/>
</dbReference>
<dbReference type="AlphaFoldDB" id="A0A0J1HE77"/>
<evidence type="ECO:0000259" key="5">
    <source>
        <dbReference type="PROSITE" id="PS50932"/>
    </source>
</evidence>
<dbReference type="InterPro" id="IPR010982">
    <property type="entry name" value="Lambda_DNA-bd_dom_sf"/>
</dbReference>
<keyword evidence="1" id="KW-0678">Repressor</keyword>
<dbReference type="Gene3D" id="3.40.50.2300">
    <property type="match status" value="2"/>
</dbReference>
<name>A0A0J1HE77_9GAMM</name>
<dbReference type="PATRIC" id="fig|320778.3.peg.2126"/>
<dbReference type="Gene3D" id="1.10.260.40">
    <property type="entry name" value="lambda repressor-like DNA-binding domains"/>
    <property type="match status" value="1"/>
</dbReference>
<dbReference type="Proteomes" id="UP000035909">
    <property type="component" value="Unassembled WGS sequence"/>
</dbReference>
<dbReference type="PANTHER" id="PTHR30146:SF95">
    <property type="entry name" value="RIBOSE OPERON REPRESSOR"/>
    <property type="match status" value="1"/>
</dbReference>
<evidence type="ECO:0000256" key="3">
    <source>
        <dbReference type="ARBA" id="ARBA00023125"/>
    </source>
</evidence>
<dbReference type="Pfam" id="PF13377">
    <property type="entry name" value="Peripla_BP_3"/>
    <property type="match status" value="1"/>
</dbReference>
<keyword evidence="7" id="KW-1185">Reference proteome</keyword>
<dbReference type="OrthoDB" id="6619319at2"/>
<dbReference type="Pfam" id="PF00356">
    <property type="entry name" value="LacI"/>
    <property type="match status" value="1"/>
</dbReference>
<evidence type="ECO:0000313" key="7">
    <source>
        <dbReference type="Proteomes" id="UP000035909"/>
    </source>
</evidence>
<dbReference type="SUPFAM" id="SSF47413">
    <property type="entry name" value="lambda repressor-like DNA-binding domains"/>
    <property type="match status" value="1"/>
</dbReference>
<dbReference type="PANTHER" id="PTHR30146">
    <property type="entry name" value="LACI-RELATED TRANSCRIPTIONAL REPRESSOR"/>
    <property type="match status" value="1"/>
</dbReference>
<dbReference type="STRING" id="320778.ABT57_09750"/>
<dbReference type="SMART" id="SM00354">
    <property type="entry name" value="HTH_LACI"/>
    <property type="match status" value="1"/>
</dbReference>
<protein>
    <submittedName>
        <fullName evidence="6">LacI family transcriptional regulator</fullName>
    </submittedName>
</protein>
<dbReference type="RefSeq" id="WP_047885033.1">
    <property type="nucleotide sequence ID" value="NZ_PYMI01000002.1"/>
</dbReference>
<dbReference type="EMBL" id="LDOU01000007">
    <property type="protein sequence ID" value="KLV09944.1"/>
    <property type="molecule type" value="Genomic_DNA"/>
</dbReference>
<gene>
    <name evidence="6" type="ORF">ABT57_09750</name>
</gene>
<keyword evidence="3" id="KW-0238">DNA-binding</keyword>
<evidence type="ECO:0000313" key="6">
    <source>
        <dbReference type="EMBL" id="KLV09944.1"/>
    </source>
</evidence>
<keyword evidence="4" id="KW-0804">Transcription</keyword>
<organism evidence="6 7">
    <name type="scientific">Photobacterium ganghwense</name>
    <dbReference type="NCBI Taxonomy" id="320778"/>
    <lineage>
        <taxon>Bacteria</taxon>
        <taxon>Pseudomonadati</taxon>
        <taxon>Pseudomonadota</taxon>
        <taxon>Gammaproteobacteria</taxon>
        <taxon>Vibrionales</taxon>
        <taxon>Vibrionaceae</taxon>
        <taxon>Photobacterium</taxon>
    </lineage>
</organism>
<sequence length="350" mass="38949">MVDTKLSTKNKPNVVTAQDVANLAGVSRSVVSRTFTENGSLSEATKQRVLKAAEQLGYQVNFLAQGLNRRRSQLIGVVVAHINDPFRSLLLEALLKEIQARGYQSMVTEVRPGDELDETMRRFTQYRVSGVIVTSGQPPEALVKECLQYSIPIVGINREIDLPKVDVVCSDNHAGAKLAADQLIAAGCRSIGWLNYKHSTWSGLDREKGFQSSLKGWLENKDHEYIEIQSERNGYEGGFLAAEQLIASGQRLDGIFCATALMACGFLDGMRKNGLDAPKDFHIIGFDNTPLTAQYSYRLTTIEHDVVETAKRALWCLESRARHEDMEQRVELIPVKLITRNTSPIHSQDS</sequence>
<dbReference type="InterPro" id="IPR028082">
    <property type="entry name" value="Peripla_BP_I"/>
</dbReference>
<dbReference type="GO" id="GO:0000976">
    <property type="term" value="F:transcription cis-regulatory region binding"/>
    <property type="evidence" value="ECO:0007669"/>
    <property type="project" value="TreeGrafter"/>
</dbReference>
<proteinExistence type="predicted"/>
<dbReference type="SUPFAM" id="SSF53822">
    <property type="entry name" value="Periplasmic binding protein-like I"/>
    <property type="match status" value="1"/>
</dbReference>
<evidence type="ECO:0000256" key="2">
    <source>
        <dbReference type="ARBA" id="ARBA00023015"/>
    </source>
</evidence>
<dbReference type="CDD" id="cd06278">
    <property type="entry name" value="PBP1_LacI-like"/>
    <property type="match status" value="1"/>
</dbReference>
<dbReference type="PROSITE" id="PS50932">
    <property type="entry name" value="HTH_LACI_2"/>
    <property type="match status" value="1"/>
</dbReference>